<name>H6SR28_PARPM</name>
<dbReference type="HOGENOM" id="CLU_103276_0_0_5"/>
<evidence type="ECO:0000259" key="1">
    <source>
        <dbReference type="Pfam" id="PF09860"/>
    </source>
</evidence>
<dbReference type="KEGG" id="rpm:RSPPHO_03124"/>
<protein>
    <recommendedName>
        <fullName evidence="1">DUF2087 domain-containing protein</fullName>
    </recommendedName>
</protein>
<dbReference type="AlphaFoldDB" id="H6SR28"/>
<evidence type="ECO:0000313" key="3">
    <source>
        <dbReference type="Proteomes" id="UP000033220"/>
    </source>
</evidence>
<organism evidence="2 3">
    <name type="scientific">Pararhodospirillum photometricum DSM 122</name>
    <dbReference type="NCBI Taxonomy" id="1150469"/>
    <lineage>
        <taxon>Bacteria</taxon>
        <taxon>Pseudomonadati</taxon>
        <taxon>Pseudomonadota</taxon>
        <taxon>Alphaproteobacteria</taxon>
        <taxon>Rhodospirillales</taxon>
        <taxon>Rhodospirillaceae</taxon>
        <taxon>Pararhodospirillum</taxon>
    </lineage>
</organism>
<dbReference type="InterPro" id="IPR018656">
    <property type="entry name" value="DUF2087"/>
</dbReference>
<feature type="domain" description="DUF2087" evidence="1">
    <location>
        <begin position="84"/>
        <end position="154"/>
    </location>
</feature>
<proteinExistence type="predicted"/>
<dbReference type="eggNOG" id="COG3860">
    <property type="taxonomic scope" value="Bacteria"/>
</dbReference>
<evidence type="ECO:0000313" key="2">
    <source>
        <dbReference type="EMBL" id="CCG09750.1"/>
    </source>
</evidence>
<keyword evidence="3" id="KW-1185">Reference proteome</keyword>
<sequence>MSREVFSFECSDISALARSLREQIQACPHTPGHVEVLTMLARATGWRNFQHFRAHAQRREVAPGPAIIPERLIRLRRFFDAEGRLVRWPPKEHQRVLCLWILWSRLPRGHSFTEKEMTLWLADHHTFSDPALLRRWLVDWRLMRRTPDGRDYRRIEQAPPPEALAAIRQAGR</sequence>
<dbReference type="RefSeq" id="WP_014416378.1">
    <property type="nucleotide sequence ID" value="NC_017059.1"/>
</dbReference>
<dbReference type="Pfam" id="PF09860">
    <property type="entry name" value="DUF2087"/>
    <property type="match status" value="1"/>
</dbReference>
<reference evidence="2 3" key="1">
    <citation type="submission" date="2012-02" db="EMBL/GenBank/DDBJ databases">
        <title>Shotgun genome sequence of Phaeospirillum photometricum DSM 122.</title>
        <authorList>
            <person name="Duquesne K."/>
            <person name="Sturgis J."/>
        </authorList>
    </citation>
    <scope>NUCLEOTIDE SEQUENCE [LARGE SCALE GENOMIC DNA]</scope>
    <source>
        <strain evidence="3">DSM122</strain>
    </source>
</reference>
<gene>
    <name evidence="2" type="ORF">RSPPHO_03124</name>
</gene>
<dbReference type="EMBL" id="HE663493">
    <property type="protein sequence ID" value="CCG09750.1"/>
    <property type="molecule type" value="Genomic_DNA"/>
</dbReference>
<dbReference type="OrthoDB" id="6867569at2"/>
<dbReference type="PATRIC" id="fig|1150469.3.peg.3522"/>
<accession>H6SR28</accession>
<dbReference type="Proteomes" id="UP000033220">
    <property type="component" value="Chromosome DSM 122"/>
</dbReference>